<dbReference type="Proteomes" id="UP001157160">
    <property type="component" value="Unassembled WGS sequence"/>
</dbReference>
<feature type="transmembrane region" description="Helical" evidence="1">
    <location>
        <begin position="148"/>
        <end position="166"/>
    </location>
</feature>
<dbReference type="RefSeq" id="WP_284231172.1">
    <property type="nucleotide sequence ID" value="NZ_BSUL01000001.1"/>
</dbReference>
<accession>A0AA37XB75</accession>
<evidence type="ECO:0000313" key="2">
    <source>
        <dbReference type="EMBL" id="GMA28035.1"/>
    </source>
</evidence>
<feature type="transmembrane region" description="Helical" evidence="1">
    <location>
        <begin position="95"/>
        <end position="112"/>
    </location>
</feature>
<keyword evidence="1" id="KW-0812">Transmembrane</keyword>
<feature type="transmembrane region" description="Helical" evidence="1">
    <location>
        <begin position="66"/>
        <end position="83"/>
    </location>
</feature>
<name>A0AA37XB75_9MICO</name>
<dbReference type="EMBL" id="BSUL01000001">
    <property type="protein sequence ID" value="GMA28035.1"/>
    <property type="molecule type" value="Genomic_DNA"/>
</dbReference>
<comment type="caution">
    <text evidence="2">The sequence shown here is derived from an EMBL/GenBank/DDBJ whole genome shotgun (WGS) entry which is preliminary data.</text>
</comment>
<feature type="transmembrane region" description="Helical" evidence="1">
    <location>
        <begin position="36"/>
        <end position="54"/>
    </location>
</feature>
<sequence>MNNISIKRSLLSALGALFSAYHLVLAAFSYRDHSSPAALITAMALYAIVTVIVLRPWGPVVMPEWEAIFALVVSAILPVLVTVDLDPAHPQGSGYATWHIAAVGTLLVIVSARRRHAIAWIGIVVLGVQTALWAGPIALATLGVVGSAVWVGLTHMIGVAVARAALEAEAFADAERETEAWQAAQEAHLNERQVRLRQTRRMALPMLNRIIVTGGRLAPEDQRESLLLEASIRDEIRGRGLLDDAVRQRILEARRAGTAVTLLDEGGLDDLAEGARERVLADLARALEGVRTDRLIIRTVPTGSEIAVTIVGLRSVSEDSAALGALDEDAEDEVDLWLEIPRER</sequence>
<keyword evidence="1" id="KW-1133">Transmembrane helix</keyword>
<protein>
    <submittedName>
        <fullName evidence="2">Uncharacterized protein</fullName>
    </submittedName>
</protein>
<feature type="transmembrane region" description="Helical" evidence="1">
    <location>
        <begin position="119"/>
        <end position="142"/>
    </location>
</feature>
<gene>
    <name evidence="2" type="ORF">GCM10025874_12880</name>
</gene>
<dbReference type="AlphaFoldDB" id="A0AA37XB75"/>
<evidence type="ECO:0000313" key="3">
    <source>
        <dbReference type="Proteomes" id="UP001157160"/>
    </source>
</evidence>
<evidence type="ECO:0000256" key="1">
    <source>
        <dbReference type="SAM" id="Phobius"/>
    </source>
</evidence>
<proteinExistence type="predicted"/>
<keyword evidence="3" id="KW-1185">Reference proteome</keyword>
<keyword evidence="1" id="KW-0472">Membrane</keyword>
<reference evidence="2 3" key="1">
    <citation type="journal article" date="2014" name="Int. J. Syst. Evol. Microbiol.">
        <title>Complete genome sequence of Corynebacterium casei LMG S-19264T (=DSM 44701T), isolated from a smear-ripened cheese.</title>
        <authorList>
            <consortium name="US DOE Joint Genome Institute (JGI-PGF)"/>
            <person name="Walter F."/>
            <person name="Albersmeier A."/>
            <person name="Kalinowski J."/>
            <person name="Ruckert C."/>
        </authorList>
    </citation>
    <scope>NUCLEOTIDE SEQUENCE [LARGE SCALE GENOMIC DNA]</scope>
    <source>
        <strain evidence="2 3">NBRC 112289</strain>
    </source>
</reference>
<organism evidence="2 3">
    <name type="scientific">Arenivirga flava</name>
    <dbReference type="NCBI Taxonomy" id="1930060"/>
    <lineage>
        <taxon>Bacteria</taxon>
        <taxon>Bacillati</taxon>
        <taxon>Actinomycetota</taxon>
        <taxon>Actinomycetes</taxon>
        <taxon>Micrococcales</taxon>
        <taxon>Microbacteriaceae</taxon>
        <taxon>Arenivirga</taxon>
    </lineage>
</organism>